<reference evidence="2 3" key="1">
    <citation type="journal article" date="2024" name="Chem. Sci.">
        <title>Discovery of megapolipeptins by genome mining of a Burkholderiales bacteria collection.</title>
        <authorList>
            <person name="Paulo B.S."/>
            <person name="Recchia M.J.J."/>
            <person name="Lee S."/>
            <person name="Fergusson C.H."/>
            <person name="Romanowski S.B."/>
            <person name="Hernandez A."/>
            <person name="Krull N."/>
            <person name="Liu D.Y."/>
            <person name="Cavanagh H."/>
            <person name="Bos A."/>
            <person name="Gray C.A."/>
            <person name="Murphy B.T."/>
            <person name="Linington R.G."/>
            <person name="Eustaquio A.S."/>
        </authorList>
    </citation>
    <scope>NUCLEOTIDE SEQUENCE [LARGE SCALE GENOMIC DNA]</scope>
    <source>
        <strain evidence="2 3">RL17-351-BIE-A</strain>
    </source>
</reference>
<gene>
    <name evidence="2" type="ORF">PQR03_02080</name>
</gene>
<feature type="chain" id="PRO_5046638586" evidence="1">
    <location>
        <begin position="27"/>
        <end position="90"/>
    </location>
</feature>
<evidence type="ECO:0000256" key="1">
    <source>
        <dbReference type="SAM" id="SignalP"/>
    </source>
</evidence>
<dbReference type="EMBL" id="JAQQDR010000001">
    <property type="protein sequence ID" value="MFM0236913.1"/>
    <property type="molecule type" value="Genomic_DNA"/>
</dbReference>
<keyword evidence="3" id="KW-1185">Reference proteome</keyword>
<protein>
    <submittedName>
        <fullName evidence="2">DUF4148 domain-containing protein</fullName>
    </submittedName>
</protein>
<sequence length="90" mass="9661">MNAARLFTLSVAALTIFGTASQVAQAQGKSRAEVQQELVQAQHAGLIPSSKTQYPPDARTIARNKQIHAIAWHGGETTPSLDQHDKLSAK</sequence>
<comment type="caution">
    <text evidence="2">The sequence shown here is derived from an EMBL/GenBank/DDBJ whole genome shotgun (WGS) entry which is preliminary data.</text>
</comment>
<evidence type="ECO:0000313" key="3">
    <source>
        <dbReference type="Proteomes" id="UP001629274"/>
    </source>
</evidence>
<keyword evidence="1" id="KW-0732">Signal</keyword>
<evidence type="ECO:0000313" key="2">
    <source>
        <dbReference type="EMBL" id="MFM0236913.1"/>
    </source>
</evidence>
<organism evidence="2 3">
    <name type="scientific">Paraburkholderia phytofirmans</name>
    <dbReference type="NCBI Taxonomy" id="261302"/>
    <lineage>
        <taxon>Bacteria</taxon>
        <taxon>Pseudomonadati</taxon>
        <taxon>Pseudomonadota</taxon>
        <taxon>Betaproteobacteria</taxon>
        <taxon>Burkholderiales</taxon>
        <taxon>Burkholderiaceae</taxon>
        <taxon>Paraburkholderia</taxon>
    </lineage>
</organism>
<proteinExistence type="predicted"/>
<name>A0ABW9B9J5_9BURK</name>
<dbReference type="Pfam" id="PF13663">
    <property type="entry name" value="DUF4148"/>
    <property type="match status" value="1"/>
</dbReference>
<dbReference type="Proteomes" id="UP001629274">
    <property type="component" value="Unassembled WGS sequence"/>
</dbReference>
<dbReference type="InterPro" id="IPR025421">
    <property type="entry name" value="DUF4148"/>
</dbReference>
<dbReference type="RefSeq" id="WP_408262078.1">
    <property type="nucleotide sequence ID" value="NZ_JAQQCK010000005.1"/>
</dbReference>
<accession>A0ABW9B9J5</accession>
<feature type="signal peptide" evidence="1">
    <location>
        <begin position="1"/>
        <end position="26"/>
    </location>
</feature>